<dbReference type="EMBL" id="SEYY01000926">
    <property type="protein sequence ID" value="KAB7506244.1"/>
    <property type="molecule type" value="Genomic_DNA"/>
</dbReference>
<organism evidence="2 3">
    <name type="scientific">Armadillidium nasatum</name>
    <dbReference type="NCBI Taxonomy" id="96803"/>
    <lineage>
        <taxon>Eukaryota</taxon>
        <taxon>Metazoa</taxon>
        <taxon>Ecdysozoa</taxon>
        <taxon>Arthropoda</taxon>
        <taxon>Crustacea</taxon>
        <taxon>Multicrustacea</taxon>
        <taxon>Malacostraca</taxon>
        <taxon>Eumalacostraca</taxon>
        <taxon>Peracarida</taxon>
        <taxon>Isopoda</taxon>
        <taxon>Oniscidea</taxon>
        <taxon>Crinocheta</taxon>
        <taxon>Armadillidiidae</taxon>
        <taxon>Armadillidium</taxon>
    </lineage>
</organism>
<keyword evidence="2" id="KW-0396">Initiation factor</keyword>
<gene>
    <name evidence="2" type="primary">ctif</name>
    <name evidence="2" type="ORF">Anas_05408</name>
</gene>
<comment type="caution">
    <text evidence="2">The sequence shown here is derived from an EMBL/GenBank/DDBJ whole genome shotgun (WGS) entry which is preliminary data.</text>
</comment>
<keyword evidence="3" id="KW-1185">Reference proteome</keyword>
<reference evidence="2 3" key="1">
    <citation type="journal article" date="2019" name="PLoS Biol.">
        <title>Sex chromosomes control vertical transmission of feminizing Wolbachia symbionts in an isopod.</title>
        <authorList>
            <person name="Becking T."/>
            <person name="Chebbi M.A."/>
            <person name="Giraud I."/>
            <person name="Moumen B."/>
            <person name="Laverre T."/>
            <person name="Caubet Y."/>
            <person name="Peccoud J."/>
            <person name="Gilbert C."/>
            <person name="Cordaux R."/>
        </authorList>
    </citation>
    <scope>NUCLEOTIDE SEQUENCE [LARGE SCALE GENOMIC DNA]</scope>
    <source>
        <strain evidence="2">ANa2</strain>
        <tissue evidence="2">Whole body excluding digestive tract and cuticle</tissue>
    </source>
</reference>
<keyword evidence="2" id="KW-0648">Protein biosynthesis</keyword>
<dbReference type="PANTHER" id="PTHR23254:SF16">
    <property type="entry name" value="CBP80_20-DEPENDENT TRANSLATION INITIATION FACTOR"/>
    <property type="match status" value="1"/>
</dbReference>
<feature type="region of interest" description="Disordered" evidence="1">
    <location>
        <begin position="134"/>
        <end position="172"/>
    </location>
</feature>
<dbReference type="InterPro" id="IPR051367">
    <property type="entry name" value="mRNA_TranslReg/HistoneTransl"/>
</dbReference>
<dbReference type="GO" id="GO:0008494">
    <property type="term" value="F:translation activator activity"/>
    <property type="evidence" value="ECO:0007669"/>
    <property type="project" value="TreeGrafter"/>
</dbReference>
<dbReference type="PANTHER" id="PTHR23254">
    <property type="entry name" value="EIF4G DOMAIN PROTEIN"/>
    <property type="match status" value="1"/>
</dbReference>
<accession>A0A5N5THW1</accession>
<dbReference type="AlphaFoldDB" id="A0A5N5THW1"/>
<evidence type="ECO:0000313" key="3">
    <source>
        <dbReference type="Proteomes" id="UP000326759"/>
    </source>
</evidence>
<dbReference type="Gene3D" id="1.25.40.180">
    <property type="match status" value="1"/>
</dbReference>
<protein>
    <submittedName>
        <fullName evidence="2">CBP80/20-dependent translation initiation factor</fullName>
    </submittedName>
</protein>
<dbReference type="GO" id="GO:0005829">
    <property type="term" value="C:cytosol"/>
    <property type="evidence" value="ECO:0007669"/>
    <property type="project" value="TreeGrafter"/>
</dbReference>
<feature type="compositionally biased region" description="Polar residues" evidence="1">
    <location>
        <begin position="141"/>
        <end position="160"/>
    </location>
</feature>
<evidence type="ECO:0000256" key="1">
    <source>
        <dbReference type="SAM" id="MobiDB-lite"/>
    </source>
</evidence>
<dbReference type="OrthoDB" id="565552at2759"/>
<dbReference type="GO" id="GO:0003743">
    <property type="term" value="F:translation initiation factor activity"/>
    <property type="evidence" value="ECO:0007669"/>
    <property type="project" value="UniProtKB-KW"/>
</dbReference>
<evidence type="ECO:0000313" key="2">
    <source>
        <dbReference type="EMBL" id="KAB7506244.1"/>
    </source>
</evidence>
<dbReference type="Proteomes" id="UP000326759">
    <property type="component" value="Unassembled WGS sequence"/>
</dbReference>
<name>A0A5N5THW1_9CRUS</name>
<proteinExistence type="predicted"/>
<dbReference type="GO" id="GO:0006446">
    <property type="term" value="P:regulation of translational initiation"/>
    <property type="evidence" value="ECO:0007669"/>
    <property type="project" value="TreeGrafter"/>
</dbReference>
<sequence length="374" mass="41880">MVLNTKGKPALEIYRPPTLRSSTIIDGNEEIFNGKILHSPYDAHGNVNGVSHIRNKNALNSDRFRRPGLNIHAKEFVSCQGSQSLHHSMSSSSVHMFHQGKRNLQHSKSGAEIKQEGIISSSKVHFAERKDNDPEAKLGMTNRNMQSKASLESYGSSSIHNPIKRSKSLGSVDLRQPVSEESLEPLAKIGPLSKEVQKLLSDAVNDPNKLSARQLMDAVRHIIVRNTPYSGGIVSYPRWIAYMSFLNEMYTQLKRRHNQLMTQQMKNNETPPGIHLLTLLAQCCNVCLQESVINSLSETECLFFVLTAVGKDIELKLPQHMTRVMCAARDAFLSTVHLPAVRKTLLQLIEMHAARWNLSAPAVMYYYPGCCPTK</sequence>